<evidence type="ECO:0000259" key="4">
    <source>
        <dbReference type="PROSITE" id="PS01031"/>
    </source>
</evidence>
<dbReference type="InterPro" id="IPR031107">
    <property type="entry name" value="Small_HSP"/>
</dbReference>
<reference evidence="5 6" key="1">
    <citation type="submission" date="2024-01" db="EMBL/GenBank/DDBJ databases">
        <title>The genomes of 5 underutilized Papilionoideae crops provide insights into root nodulation and disease resistanc.</title>
        <authorList>
            <person name="Jiang F."/>
        </authorList>
    </citation>
    <scope>NUCLEOTIDE SEQUENCE [LARGE SCALE GENOMIC DNA]</scope>
    <source>
        <strain evidence="5">LVBAO_FW01</strain>
        <tissue evidence="5">Leaves</tissue>
    </source>
</reference>
<gene>
    <name evidence="5" type="ORF">VNO77_08249</name>
</gene>
<protein>
    <recommendedName>
        <fullName evidence="4">SHSP domain-containing protein</fullName>
    </recommendedName>
</protein>
<dbReference type="EMBL" id="JAYMYQ010000002">
    <property type="protein sequence ID" value="KAK7350118.1"/>
    <property type="molecule type" value="Genomic_DNA"/>
</dbReference>
<comment type="caution">
    <text evidence="5">The sequence shown here is derived from an EMBL/GenBank/DDBJ whole genome shotgun (WGS) entry which is preliminary data.</text>
</comment>
<dbReference type="PROSITE" id="PS01031">
    <property type="entry name" value="SHSP"/>
    <property type="match status" value="1"/>
</dbReference>
<organism evidence="5 6">
    <name type="scientific">Canavalia gladiata</name>
    <name type="common">Sword bean</name>
    <name type="synonym">Dolichos gladiatus</name>
    <dbReference type="NCBI Taxonomy" id="3824"/>
    <lineage>
        <taxon>Eukaryota</taxon>
        <taxon>Viridiplantae</taxon>
        <taxon>Streptophyta</taxon>
        <taxon>Embryophyta</taxon>
        <taxon>Tracheophyta</taxon>
        <taxon>Spermatophyta</taxon>
        <taxon>Magnoliopsida</taxon>
        <taxon>eudicotyledons</taxon>
        <taxon>Gunneridae</taxon>
        <taxon>Pentapetalae</taxon>
        <taxon>rosids</taxon>
        <taxon>fabids</taxon>
        <taxon>Fabales</taxon>
        <taxon>Fabaceae</taxon>
        <taxon>Papilionoideae</taxon>
        <taxon>50 kb inversion clade</taxon>
        <taxon>NPAAA clade</taxon>
        <taxon>indigoferoid/millettioid clade</taxon>
        <taxon>Phaseoleae</taxon>
        <taxon>Canavalia</taxon>
    </lineage>
</organism>
<proteinExistence type="inferred from homology"/>
<evidence type="ECO:0000313" key="5">
    <source>
        <dbReference type="EMBL" id="KAK7350118.1"/>
    </source>
</evidence>
<dbReference type="Proteomes" id="UP001367508">
    <property type="component" value="Unassembled WGS sequence"/>
</dbReference>
<dbReference type="AlphaFoldDB" id="A0AAN9R0Z4"/>
<dbReference type="Gene3D" id="2.60.40.790">
    <property type="match status" value="1"/>
</dbReference>
<evidence type="ECO:0000313" key="6">
    <source>
        <dbReference type="Proteomes" id="UP001367508"/>
    </source>
</evidence>
<evidence type="ECO:0000256" key="1">
    <source>
        <dbReference type="ARBA" id="ARBA00023016"/>
    </source>
</evidence>
<dbReference type="Pfam" id="PF00011">
    <property type="entry name" value="HSP20"/>
    <property type="match status" value="1"/>
</dbReference>
<evidence type="ECO:0000256" key="3">
    <source>
        <dbReference type="RuleBase" id="RU003616"/>
    </source>
</evidence>
<dbReference type="InterPro" id="IPR002068">
    <property type="entry name" value="A-crystallin/Hsp20_dom"/>
</dbReference>
<name>A0AAN9R0Z4_CANGL</name>
<keyword evidence="6" id="KW-1185">Reference proteome</keyword>
<comment type="similarity">
    <text evidence="2 3">Belongs to the small heat shock protein (HSP20) family.</text>
</comment>
<accession>A0AAN9R0Z4</accession>
<evidence type="ECO:0000256" key="2">
    <source>
        <dbReference type="PROSITE-ProRule" id="PRU00285"/>
    </source>
</evidence>
<feature type="domain" description="SHSP" evidence="4">
    <location>
        <begin position="42"/>
        <end position="143"/>
    </location>
</feature>
<keyword evidence="1" id="KW-0346">Stress response</keyword>
<dbReference type="PANTHER" id="PTHR11527">
    <property type="entry name" value="HEAT-SHOCK PROTEIN 20 FAMILY MEMBER"/>
    <property type="match status" value="1"/>
</dbReference>
<dbReference type="SUPFAM" id="SSF49764">
    <property type="entry name" value="HSP20-like chaperones"/>
    <property type="match status" value="1"/>
</dbReference>
<sequence length="143" mass="16779">MPFLRNNLLSHQYEPPTHHYIGKPKQDLEIGPTIHYLRIPGETSPLVLNAIIEWKETPLAHVYKAHLSGFRHSEVRVEVENNRELCINGEKWVEREIRNGRGQLVERVRGRFIQRLMLPQNSNVHHVMAYMENGELIITVPKY</sequence>
<dbReference type="InterPro" id="IPR008978">
    <property type="entry name" value="HSP20-like_chaperone"/>
</dbReference>